<dbReference type="SUPFAM" id="SSF55729">
    <property type="entry name" value="Acyl-CoA N-acyltransferases (Nat)"/>
    <property type="match status" value="1"/>
</dbReference>
<dbReference type="Pfam" id="PF21926">
    <property type="entry name" value="FeeM"/>
    <property type="match status" value="1"/>
</dbReference>
<dbReference type="RefSeq" id="WP_320250608.1">
    <property type="nucleotide sequence ID" value="NZ_JAVIIQ010000008.1"/>
</dbReference>
<evidence type="ECO:0000313" key="3">
    <source>
        <dbReference type="Proteomes" id="UP001285154"/>
    </source>
</evidence>
<dbReference type="InterPro" id="IPR054597">
    <property type="entry name" value="FeeM_cat"/>
</dbReference>
<gene>
    <name evidence="2" type="ORF">RFM42_21050</name>
</gene>
<dbReference type="InterPro" id="IPR016181">
    <property type="entry name" value="Acyl_CoA_acyltransferase"/>
</dbReference>
<organism evidence="2 3">
    <name type="scientific">Mesorhizobium vachelliae</name>
    <dbReference type="NCBI Taxonomy" id="3072309"/>
    <lineage>
        <taxon>Bacteria</taxon>
        <taxon>Pseudomonadati</taxon>
        <taxon>Pseudomonadota</taxon>
        <taxon>Alphaproteobacteria</taxon>
        <taxon>Hyphomicrobiales</taxon>
        <taxon>Phyllobacteriaceae</taxon>
        <taxon>Mesorhizobium</taxon>
    </lineage>
</organism>
<dbReference type="Proteomes" id="UP001285154">
    <property type="component" value="Unassembled WGS sequence"/>
</dbReference>
<feature type="domain" description="N-acyl amino acid synthase FeeM catalytic core" evidence="1">
    <location>
        <begin position="104"/>
        <end position="260"/>
    </location>
</feature>
<comment type="caution">
    <text evidence="2">The sequence shown here is derived from an EMBL/GenBank/DDBJ whole genome shotgun (WGS) entry which is preliminary data.</text>
</comment>
<protein>
    <recommendedName>
        <fullName evidence="1">N-acyl amino acid synthase FeeM catalytic core domain-containing protein</fullName>
    </recommendedName>
</protein>
<proteinExistence type="predicted"/>
<keyword evidence="3" id="KW-1185">Reference proteome</keyword>
<name>A0ABU5A703_9HYPH</name>
<evidence type="ECO:0000259" key="1">
    <source>
        <dbReference type="Pfam" id="PF21926"/>
    </source>
</evidence>
<dbReference type="Gene3D" id="3.40.630.30">
    <property type="match status" value="1"/>
</dbReference>
<sequence length="313" mass="34583">MPSGWISQPPASVFAFPVKDRRKRALPLTLTSGKSAISNFQLVSHFNSNSLIAGGIRGSAMDAARKSASAGASARMDSALNRSMMQLLDHVEYRLITGGEDLEAIYRLRYNSYLRSGMCGPIASGMFEDRWDNLPNSYRFGVYCYGELVSTLRFHYISSAQPYSPSIDAYPEVLLPRLARGETFIDGTRFATDPDSAPAPGVLPFLTLRIAMVASCYFGQDSVLTPVKLEHSAFYARFFNAVQRSEAKQFPGVLASIALFEIPAGENMRLTLERLPFFKSTPMEQRLMFGNPAINRLTPLSIVPTAKYFRAAA</sequence>
<accession>A0ABU5A703</accession>
<evidence type="ECO:0000313" key="2">
    <source>
        <dbReference type="EMBL" id="MDX8533491.1"/>
    </source>
</evidence>
<dbReference type="EMBL" id="JAVIIQ010000008">
    <property type="protein sequence ID" value="MDX8533491.1"/>
    <property type="molecule type" value="Genomic_DNA"/>
</dbReference>
<reference evidence="2 3" key="1">
    <citation type="submission" date="2023-08" db="EMBL/GenBank/DDBJ databases">
        <title>Implementing the SeqCode for naming new Mesorhizobium species isolated from Vachellia karroo root nodules.</title>
        <authorList>
            <person name="Van Lill M."/>
        </authorList>
    </citation>
    <scope>NUCLEOTIDE SEQUENCE [LARGE SCALE GENOMIC DNA]</scope>
    <source>
        <strain evidence="2 3">VK25D</strain>
    </source>
</reference>